<dbReference type="VEuPathDB" id="FungiDB:PEXP_048380"/>
<dbReference type="RefSeq" id="XP_016603192.1">
    <property type="nucleotide sequence ID" value="XM_016741962.1"/>
</dbReference>
<evidence type="ECO:0000313" key="2">
    <source>
        <dbReference type="EMBL" id="KGO62661.1"/>
    </source>
</evidence>
<evidence type="ECO:0000313" key="3">
    <source>
        <dbReference type="Proteomes" id="UP000030143"/>
    </source>
</evidence>
<protein>
    <recommendedName>
        <fullName evidence="1">2EXR domain-containing protein</fullName>
    </recommendedName>
</protein>
<dbReference type="PhylomeDB" id="A0A0A2K723"/>
<keyword evidence="3" id="KW-1185">Reference proteome</keyword>
<accession>A0A0A2K723</accession>
<name>A0A0A2K723_PENEN</name>
<organism evidence="2 3">
    <name type="scientific">Penicillium expansum</name>
    <name type="common">Blue mold rot fungus</name>
    <dbReference type="NCBI Taxonomy" id="27334"/>
    <lineage>
        <taxon>Eukaryota</taxon>
        <taxon>Fungi</taxon>
        <taxon>Dikarya</taxon>
        <taxon>Ascomycota</taxon>
        <taxon>Pezizomycotina</taxon>
        <taxon>Eurotiomycetes</taxon>
        <taxon>Eurotiomycetidae</taxon>
        <taxon>Eurotiales</taxon>
        <taxon>Aspergillaceae</taxon>
        <taxon>Penicillium</taxon>
    </lineage>
</organism>
<dbReference type="InterPro" id="IPR045518">
    <property type="entry name" value="2EXR"/>
</dbReference>
<dbReference type="Proteomes" id="UP000030143">
    <property type="component" value="Unassembled WGS sequence"/>
</dbReference>
<proteinExistence type="predicted"/>
<dbReference type="STRING" id="27334.A0A0A2K723"/>
<dbReference type="AlphaFoldDB" id="A0A0A2K723"/>
<feature type="domain" description="2EXR" evidence="1">
    <location>
        <begin position="16"/>
        <end position="104"/>
    </location>
</feature>
<comment type="caution">
    <text evidence="2">The sequence shown here is derived from an EMBL/GenBank/DDBJ whole genome shotgun (WGS) entry which is preliminary data.</text>
</comment>
<gene>
    <name evidence="2" type="ORF">PEX2_046870</name>
</gene>
<dbReference type="Pfam" id="PF20150">
    <property type="entry name" value="2EXR"/>
    <property type="match status" value="1"/>
</dbReference>
<evidence type="ECO:0000259" key="1">
    <source>
        <dbReference type="Pfam" id="PF20150"/>
    </source>
</evidence>
<dbReference type="OrthoDB" id="3546385at2759"/>
<dbReference type="EMBL" id="JQFZ01000020">
    <property type="protein sequence ID" value="KGO62661.1"/>
    <property type="molecule type" value="Genomic_DNA"/>
</dbReference>
<dbReference type="GeneID" id="27677381"/>
<reference evidence="2 3" key="1">
    <citation type="journal article" date="2015" name="Mol. Plant Microbe Interact.">
        <title>Genome, transcriptome, and functional analyses of Penicillium expansum provide new insights into secondary metabolism and pathogenicity.</title>
        <authorList>
            <person name="Ballester A.R."/>
            <person name="Marcet-Houben M."/>
            <person name="Levin E."/>
            <person name="Sela N."/>
            <person name="Selma-Lazaro C."/>
            <person name="Carmona L."/>
            <person name="Wisniewski M."/>
            <person name="Droby S."/>
            <person name="Gonzalez-Candelas L."/>
            <person name="Gabaldon T."/>
        </authorList>
    </citation>
    <scope>NUCLEOTIDE SEQUENCE [LARGE SCALE GENOMIC DNA]</scope>
    <source>
        <strain evidence="2 3">MD-8</strain>
    </source>
</reference>
<dbReference type="HOGENOM" id="CLU_082780_0_0_1"/>
<sequence length="289" mass="33568">MDNPDLAAAAADSETFHLFSHLPPEMRFQIWLEALPEKDLPAFTPYRNGCWFPADPEHLDASSLYQDPVQWKFYHQSLDQIRVKIPLADVNHEARNIAIEWARKQGIRVITHEDRRCTIFLRPFEPMRDVIWVGGDVYEHFVNECSGIHEWLPSPEKVFLPVDIGHFAVSMHMLVDDQCLGALADVLCSFRGDIVMWIIADEHPDFNVMHGDDRKVQPRWELHDTLEGEAMIWERTSKTFEVDLHARLFEEDSIYYNRVLEGSQLIACVLGTFMPNINFEIRAARAIRL</sequence>